<keyword evidence="16" id="KW-0812">Transmembrane</keyword>
<sequence>MHEEQQSQPLPYGKWRWFVLISFLTFKWIILFVIFGGLLAGGVVAGYVAANVKGEDIRSQSYIQSKVAEYSMTGYVYFNDETLVGQLRTDEDRIVVTYDEIPQIAIDALVATEDSHFFTHPGIDVWGLGRAVKEKLFNEDTQTGGSTITQQLARRVFLNLDRTDSRKIKEIFLSLRMERYLKKEEIITAYLNKMPFGNGSNGYQVFGIQAAAKGIFGIEDLSKLNIAQAAYLAGLPQLPSTYTAFTGSGQYNEKGITNAIKRQGVVLSRMLENGKIDENQYNTALAFDIRASIAEPTEKAYNTYPFLMLEAEREAAKVLLLQKNKELTAADLSLPENANLIEDAREELLRGGYHVHTTINKDVYDIMREIGSNPDNFTPDSAEKGVEQAGAMLIDHTTGAILGMIEGRDFYQEQLNHATQMVRQPGSTMKTIAAYLPAIDKGLIQPASIIDDAPLILKDGQKGFHIPMNANRKFNGLVTARNALNRSMNIPALKIYNEELTIPVALDFVKELGITTIAESDYSAKTGVIGGLLNGTTVEELTNAYGAIPNKGVFNDAFMIAKITDTNGKVVYEHEAKPKRVVSEQSAYLMSDMLRTVISDGAGTAHALSGQLKAYRDIDFGGKTGSTQSYGDVWFVGFSPDVTLGVWAGYEKPTHTLTTAGRTRARSLWGIIMNQLTEKQPQLFVNKEFTKPDDIVKATVSSTSGLLPSSLNKQAGLVVTDWFNKQFIPKKVDDTLVNMKVVEYNGINYVPNSLTPEDMLVEKLVIVRKTPLDQLMLDLKAAQSKLSAESRRDLSAYIPADAGRDAPSITDPRVDDGSIPDAPSSVRLNNGVITFSNSKASDVVGYRVFRSVNNGEFEKYGDSIIYSKDSYSITVKVNPDEFTNFYVVAVDVVGKQSQPSLSVTSGIWNPTPETDPGTDIPTDPSVPTNPDGGNGSGSVELPVPAAPTGLYAEYSGLNLILSWSPNPLSDQVSLYYVYYSAANDGNYQLLGSTNGTSIEHSGVQPGGAYIITAENQSGESSQSTKLVVQ</sequence>
<dbReference type="SUPFAM" id="SSF49265">
    <property type="entry name" value="Fibronectin type III"/>
    <property type="match status" value="1"/>
</dbReference>
<keyword evidence="12" id="KW-0961">Cell wall biogenesis/degradation</keyword>
<evidence type="ECO:0000259" key="18">
    <source>
        <dbReference type="Pfam" id="PF00912"/>
    </source>
</evidence>
<evidence type="ECO:0000256" key="10">
    <source>
        <dbReference type="ARBA" id="ARBA00023136"/>
    </source>
</evidence>
<feature type="region of interest" description="Disordered" evidence="15">
    <location>
        <begin position="802"/>
        <end position="822"/>
    </location>
</feature>
<evidence type="ECO:0000256" key="3">
    <source>
        <dbReference type="ARBA" id="ARBA00022645"/>
    </source>
</evidence>
<evidence type="ECO:0000256" key="5">
    <source>
        <dbReference type="ARBA" id="ARBA00022676"/>
    </source>
</evidence>
<evidence type="ECO:0000256" key="9">
    <source>
        <dbReference type="ARBA" id="ARBA00022984"/>
    </source>
</evidence>
<evidence type="ECO:0000256" key="14">
    <source>
        <dbReference type="ARBA" id="ARBA00049902"/>
    </source>
</evidence>
<evidence type="ECO:0000256" key="13">
    <source>
        <dbReference type="ARBA" id="ARBA00034000"/>
    </source>
</evidence>
<dbReference type="Gene3D" id="3.40.710.10">
    <property type="entry name" value="DD-peptidase/beta-lactamase superfamily"/>
    <property type="match status" value="1"/>
</dbReference>
<evidence type="ECO:0000256" key="16">
    <source>
        <dbReference type="SAM" id="Phobius"/>
    </source>
</evidence>
<dbReference type="GO" id="GO:0071555">
    <property type="term" value="P:cell wall organization"/>
    <property type="evidence" value="ECO:0007669"/>
    <property type="project" value="UniProtKB-KW"/>
</dbReference>
<proteinExistence type="predicted"/>
<feature type="domain" description="Penicillin-binding protein transpeptidase" evidence="17">
    <location>
        <begin position="390"/>
        <end position="643"/>
    </location>
</feature>
<dbReference type="InterPro" id="IPR023346">
    <property type="entry name" value="Lysozyme-like_dom_sf"/>
</dbReference>
<dbReference type="InterPro" id="IPR050396">
    <property type="entry name" value="Glycosyltr_51/Transpeptidase"/>
</dbReference>
<keyword evidence="8" id="KW-0133">Cell shape</keyword>
<evidence type="ECO:0000256" key="12">
    <source>
        <dbReference type="ARBA" id="ARBA00023316"/>
    </source>
</evidence>
<dbReference type="GO" id="GO:0008360">
    <property type="term" value="P:regulation of cell shape"/>
    <property type="evidence" value="ECO:0007669"/>
    <property type="project" value="UniProtKB-KW"/>
</dbReference>
<keyword evidence="16" id="KW-1133">Transmembrane helix</keyword>
<dbReference type="Gene3D" id="2.60.40.10">
    <property type="entry name" value="Immunoglobulins"/>
    <property type="match status" value="2"/>
</dbReference>
<comment type="catalytic activity">
    <reaction evidence="13">
        <text>Preferential cleavage: (Ac)2-L-Lys-D-Ala-|-D-Ala. Also transpeptidation of peptidyl-alanyl moieties that are N-acyl substituents of D-alanine.</text>
        <dbReference type="EC" id="3.4.16.4"/>
    </reaction>
</comment>
<keyword evidence="2" id="KW-1003">Cell membrane</keyword>
<keyword evidence="5" id="KW-0328">Glycosyltransferase</keyword>
<dbReference type="InterPro" id="IPR036116">
    <property type="entry name" value="FN3_sf"/>
</dbReference>
<name>A0A9J6ZB57_9BACL</name>
<keyword evidence="10 16" id="KW-0472">Membrane</keyword>
<organism evidence="19 20">
    <name type="scientific">Candidatus Pristimantibacillus lignocellulolyticus</name>
    <dbReference type="NCBI Taxonomy" id="2994561"/>
    <lineage>
        <taxon>Bacteria</taxon>
        <taxon>Bacillati</taxon>
        <taxon>Bacillota</taxon>
        <taxon>Bacilli</taxon>
        <taxon>Bacillales</taxon>
        <taxon>Paenibacillaceae</taxon>
        <taxon>Candidatus Pristimantibacillus</taxon>
    </lineage>
</organism>
<dbReference type="AlphaFoldDB" id="A0A9J6ZB57"/>
<dbReference type="GO" id="GO:0009002">
    <property type="term" value="F:serine-type D-Ala-D-Ala carboxypeptidase activity"/>
    <property type="evidence" value="ECO:0007669"/>
    <property type="project" value="UniProtKB-EC"/>
</dbReference>
<evidence type="ECO:0000313" key="20">
    <source>
        <dbReference type="Proteomes" id="UP001056756"/>
    </source>
</evidence>
<dbReference type="GO" id="GO:0005886">
    <property type="term" value="C:plasma membrane"/>
    <property type="evidence" value="ECO:0007669"/>
    <property type="project" value="UniProtKB-SubCell"/>
</dbReference>
<dbReference type="SUPFAM" id="SSF56601">
    <property type="entry name" value="beta-lactamase/transpeptidase-like"/>
    <property type="match status" value="1"/>
</dbReference>
<evidence type="ECO:0000256" key="7">
    <source>
        <dbReference type="ARBA" id="ARBA00022801"/>
    </source>
</evidence>
<evidence type="ECO:0000256" key="8">
    <source>
        <dbReference type="ARBA" id="ARBA00022960"/>
    </source>
</evidence>
<dbReference type="InterPro" id="IPR001264">
    <property type="entry name" value="Glyco_trans_51"/>
</dbReference>
<evidence type="ECO:0000256" key="11">
    <source>
        <dbReference type="ARBA" id="ARBA00023268"/>
    </source>
</evidence>
<feature type="domain" description="Glycosyl transferase family 51" evidence="18">
    <location>
        <begin position="82"/>
        <end position="270"/>
    </location>
</feature>
<dbReference type="Pfam" id="PF00905">
    <property type="entry name" value="Transpeptidase"/>
    <property type="match status" value="1"/>
</dbReference>
<dbReference type="PANTHER" id="PTHR32282">
    <property type="entry name" value="BINDING PROTEIN TRANSPEPTIDASE, PUTATIVE-RELATED"/>
    <property type="match status" value="1"/>
</dbReference>
<feature type="transmembrane region" description="Helical" evidence="16">
    <location>
        <begin position="17"/>
        <end position="50"/>
    </location>
</feature>
<dbReference type="InterPro" id="IPR013783">
    <property type="entry name" value="Ig-like_fold"/>
</dbReference>
<gene>
    <name evidence="19" type="ORF">NAG76_15580</name>
</gene>
<evidence type="ECO:0000256" key="6">
    <source>
        <dbReference type="ARBA" id="ARBA00022679"/>
    </source>
</evidence>
<keyword evidence="11" id="KW-0511">Multifunctional enzyme</keyword>
<keyword evidence="6" id="KW-0808">Transferase</keyword>
<dbReference type="GO" id="GO:0030288">
    <property type="term" value="C:outer membrane-bounded periplasmic space"/>
    <property type="evidence" value="ECO:0007669"/>
    <property type="project" value="TreeGrafter"/>
</dbReference>
<accession>A0A9J6ZB57</accession>
<keyword evidence="7" id="KW-0378">Hydrolase</keyword>
<dbReference type="Proteomes" id="UP001056756">
    <property type="component" value="Chromosome"/>
</dbReference>
<dbReference type="Gene3D" id="1.10.3810.10">
    <property type="entry name" value="Biosynthetic peptidoglycan transglycosylase-like"/>
    <property type="match status" value="1"/>
</dbReference>
<dbReference type="EMBL" id="CP097899">
    <property type="protein sequence ID" value="URN93244.1"/>
    <property type="molecule type" value="Genomic_DNA"/>
</dbReference>
<dbReference type="GO" id="GO:0009252">
    <property type="term" value="P:peptidoglycan biosynthetic process"/>
    <property type="evidence" value="ECO:0007669"/>
    <property type="project" value="UniProtKB-KW"/>
</dbReference>
<feature type="region of interest" description="Disordered" evidence="15">
    <location>
        <begin position="900"/>
        <end position="941"/>
    </location>
</feature>
<dbReference type="KEGG" id="plig:NAG76_15580"/>
<evidence type="ECO:0000256" key="2">
    <source>
        <dbReference type="ARBA" id="ARBA00022475"/>
    </source>
</evidence>
<dbReference type="InterPro" id="IPR012338">
    <property type="entry name" value="Beta-lactam/transpept-like"/>
</dbReference>
<feature type="compositionally biased region" description="Polar residues" evidence="15">
    <location>
        <begin position="900"/>
        <end position="912"/>
    </location>
</feature>
<dbReference type="GO" id="GO:0008658">
    <property type="term" value="F:penicillin binding"/>
    <property type="evidence" value="ECO:0007669"/>
    <property type="project" value="InterPro"/>
</dbReference>
<evidence type="ECO:0000256" key="1">
    <source>
        <dbReference type="ARBA" id="ARBA00004236"/>
    </source>
</evidence>
<comment type="catalytic activity">
    <reaction evidence="14">
        <text>[GlcNAc-(1-&gt;4)-Mur2Ac(oyl-L-Ala-gamma-D-Glu-L-Lys-D-Ala-D-Ala)](n)-di-trans,octa-cis-undecaprenyl diphosphate + beta-D-GlcNAc-(1-&gt;4)-Mur2Ac(oyl-L-Ala-gamma-D-Glu-L-Lys-D-Ala-D-Ala)-di-trans,octa-cis-undecaprenyl diphosphate = [GlcNAc-(1-&gt;4)-Mur2Ac(oyl-L-Ala-gamma-D-Glu-L-Lys-D-Ala-D-Ala)](n+1)-di-trans,octa-cis-undecaprenyl diphosphate + di-trans,octa-cis-undecaprenyl diphosphate + H(+)</text>
        <dbReference type="Rhea" id="RHEA:23708"/>
        <dbReference type="Rhea" id="RHEA-COMP:9602"/>
        <dbReference type="Rhea" id="RHEA-COMP:9603"/>
        <dbReference type="ChEBI" id="CHEBI:15378"/>
        <dbReference type="ChEBI" id="CHEBI:58405"/>
        <dbReference type="ChEBI" id="CHEBI:60033"/>
        <dbReference type="ChEBI" id="CHEBI:78435"/>
        <dbReference type="EC" id="2.4.99.28"/>
    </reaction>
</comment>
<keyword evidence="9" id="KW-0573">Peptidoglycan synthesis</keyword>
<dbReference type="GO" id="GO:0006508">
    <property type="term" value="P:proteolysis"/>
    <property type="evidence" value="ECO:0007669"/>
    <property type="project" value="UniProtKB-KW"/>
</dbReference>
<dbReference type="Pfam" id="PF00912">
    <property type="entry name" value="Transgly"/>
    <property type="match status" value="1"/>
</dbReference>
<dbReference type="PANTHER" id="PTHR32282:SF11">
    <property type="entry name" value="PENICILLIN-BINDING PROTEIN 1B"/>
    <property type="match status" value="1"/>
</dbReference>
<evidence type="ECO:0000313" key="19">
    <source>
        <dbReference type="EMBL" id="URN93244.1"/>
    </source>
</evidence>
<dbReference type="GO" id="GO:0008955">
    <property type="term" value="F:peptidoglycan glycosyltransferase activity"/>
    <property type="evidence" value="ECO:0007669"/>
    <property type="project" value="UniProtKB-EC"/>
</dbReference>
<dbReference type="InterPro" id="IPR001460">
    <property type="entry name" value="PCN-bd_Tpept"/>
</dbReference>
<reference evidence="19" key="1">
    <citation type="submission" date="2022-05" db="EMBL/GenBank/DDBJ databases">
        <title>Novel bacterial taxa in a minimal lignocellulolytic consortium and its capacity to transform plastics disclosed by genome-resolved metagenomics.</title>
        <authorList>
            <person name="Rodriguez C.A.D."/>
            <person name="Diaz-Garcia L."/>
            <person name="Herrera K."/>
            <person name="Tarazona N.A."/>
            <person name="Sproer C."/>
            <person name="Overmann J."/>
            <person name="Jimenez D.J."/>
        </authorList>
    </citation>
    <scope>NUCLEOTIDE SEQUENCE</scope>
    <source>
        <strain evidence="19">MAG5</strain>
    </source>
</reference>
<keyword evidence="3" id="KW-0121">Carboxypeptidase</keyword>
<evidence type="ECO:0000256" key="15">
    <source>
        <dbReference type="SAM" id="MobiDB-lite"/>
    </source>
</evidence>
<dbReference type="SUPFAM" id="SSF53955">
    <property type="entry name" value="Lysozyme-like"/>
    <property type="match status" value="1"/>
</dbReference>
<evidence type="ECO:0000259" key="17">
    <source>
        <dbReference type="Pfam" id="PF00905"/>
    </source>
</evidence>
<comment type="subcellular location">
    <subcellularLocation>
        <location evidence="1">Cell membrane</location>
    </subcellularLocation>
</comment>
<evidence type="ECO:0000256" key="4">
    <source>
        <dbReference type="ARBA" id="ARBA00022670"/>
    </source>
</evidence>
<dbReference type="InterPro" id="IPR036950">
    <property type="entry name" value="PBP_transglycosylase"/>
</dbReference>
<keyword evidence="4" id="KW-0645">Protease</keyword>
<protein>
    <submittedName>
        <fullName evidence="19">Transglycosylase domain-containing protein</fullName>
    </submittedName>
</protein>